<dbReference type="PIRSF" id="PIRSF004749">
    <property type="entry name" value="Pep_def"/>
    <property type="match status" value="1"/>
</dbReference>
<keyword evidence="2" id="KW-0378">Hydrolase</keyword>
<dbReference type="InterPro" id="IPR023635">
    <property type="entry name" value="Peptide_deformylase"/>
</dbReference>
<organism evidence="3">
    <name type="scientific">uncultured Desulfobacterium sp</name>
    <dbReference type="NCBI Taxonomy" id="201089"/>
    <lineage>
        <taxon>Bacteria</taxon>
        <taxon>Pseudomonadati</taxon>
        <taxon>Thermodesulfobacteriota</taxon>
        <taxon>Desulfobacteria</taxon>
        <taxon>Desulfobacterales</taxon>
        <taxon>Desulfobacteriaceae</taxon>
        <taxon>Desulfobacterium</taxon>
        <taxon>environmental samples</taxon>
    </lineage>
</organism>
<dbReference type="InterPro" id="IPR036821">
    <property type="entry name" value="Peptide_deformylase_sf"/>
</dbReference>
<comment type="function">
    <text evidence="2">Removes the formyl group from the N-terminal Met of newly synthesized proteins. Requires at least a dipeptide for an efficient rate of reaction. N-terminal L-methionine is a prerequisite for activity but the enzyme has broad specificity at other positions.</text>
</comment>
<comment type="similarity">
    <text evidence="1 2">Belongs to the polypeptide deformylase family.</text>
</comment>
<proteinExistence type="inferred from homology"/>
<feature type="active site" evidence="2">
    <location>
        <position position="143"/>
    </location>
</feature>
<dbReference type="EMBL" id="FR695868">
    <property type="protein sequence ID" value="CBX28687.1"/>
    <property type="molecule type" value="Genomic_DNA"/>
</dbReference>
<feature type="binding site" evidence="2">
    <location>
        <position position="142"/>
    </location>
    <ligand>
        <name>Fe cation</name>
        <dbReference type="ChEBI" id="CHEBI:24875"/>
    </ligand>
</feature>
<evidence type="ECO:0000256" key="2">
    <source>
        <dbReference type="HAMAP-Rule" id="MF_00163"/>
    </source>
</evidence>
<dbReference type="PRINTS" id="PR01576">
    <property type="entry name" value="PDEFORMYLASE"/>
</dbReference>
<dbReference type="CDD" id="cd00487">
    <property type="entry name" value="Pep_deformylase"/>
    <property type="match status" value="1"/>
</dbReference>
<comment type="cofactor">
    <cofactor evidence="2">
        <name>Fe(2+)</name>
        <dbReference type="ChEBI" id="CHEBI:29033"/>
    </cofactor>
    <text evidence="2">Binds 1 Fe(2+) ion.</text>
</comment>
<dbReference type="PANTHER" id="PTHR10458">
    <property type="entry name" value="PEPTIDE DEFORMYLASE"/>
    <property type="match status" value="1"/>
</dbReference>
<dbReference type="EC" id="3.5.1.88" evidence="2"/>
<protein>
    <recommendedName>
        <fullName evidence="2">Peptide deformylase</fullName>
        <shortName evidence="2">PDF</shortName>
        <ecNumber evidence="2">3.5.1.88</ecNumber>
    </recommendedName>
    <alternativeName>
        <fullName evidence="2">Polypeptide deformylase</fullName>
    </alternativeName>
</protein>
<sequence>MTKVEPMAILDILTYPDRFLTNTAKPVKGINADLQKIIDDMIETMYDAPGIGLASIQIGCDKSMIVYDIDQTEHKRSIQVLLNPVIIETDGEIVSNNEGCLSVPDLRSDVKRAASVIVEALDREGNPLKIEAHDQLAVVLQHEIDHLNGVLFLDRISTLKRELYKRHVKKQQKKNEP</sequence>
<dbReference type="AlphaFoldDB" id="E1YDP3"/>
<gene>
    <name evidence="2" type="primary">def</name>
    <name evidence="3" type="ORF">N47_G40110</name>
</gene>
<name>E1YDP3_9BACT</name>
<dbReference type="GO" id="GO:0042586">
    <property type="term" value="F:peptide deformylase activity"/>
    <property type="evidence" value="ECO:0007669"/>
    <property type="project" value="UniProtKB-UniRule"/>
</dbReference>
<dbReference type="Gene3D" id="3.90.45.10">
    <property type="entry name" value="Peptide deformylase"/>
    <property type="match status" value="1"/>
</dbReference>
<feature type="binding site" evidence="2">
    <location>
        <position position="100"/>
    </location>
    <ligand>
        <name>Fe cation</name>
        <dbReference type="ChEBI" id="CHEBI:24875"/>
    </ligand>
</feature>
<dbReference type="PANTHER" id="PTHR10458:SF22">
    <property type="entry name" value="PEPTIDE DEFORMYLASE"/>
    <property type="match status" value="1"/>
</dbReference>
<dbReference type="NCBIfam" id="TIGR00079">
    <property type="entry name" value="pept_deformyl"/>
    <property type="match status" value="1"/>
</dbReference>
<dbReference type="NCBIfam" id="NF001159">
    <property type="entry name" value="PRK00150.1-3"/>
    <property type="match status" value="1"/>
</dbReference>
<feature type="binding site" evidence="2">
    <location>
        <position position="146"/>
    </location>
    <ligand>
        <name>Fe cation</name>
        <dbReference type="ChEBI" id="CHEBI:24875"/>
    </ligand>
</feature>
<evidence type="ECO:0000256" key="1">
    <source>
        <dbReference type="ARBA" id="ARBA00010759"/>
    </source>
</evidence>
<comment type="catalytic activity">
    <reaction evidence="2">
        <text>N-terminal N-formyl-L-methionyl-[peptide] + H2O = N-terminal L-methionyl-[peptide] + formate</text>
        <dbReference type="Rhea" id="RHEA:24420"/>
        <dbReference type="Rhea" id="RHEA-COMP:10639"/>
        <dbReference type="Rhea" id="RHEA-COMP:10640"/>
        <dbReference type="ChEBI" id="CHEBI:15377"/>
        <dbReference type="ChEBI" id="CHEBI:15740"/>
        <dbReference type="ChEBI" id="CHEBI:49298"/>
        <dbReference type="ChEBI" id="CHEBI:64731"/>
        <dbReference type="EC" id="3.5.1.88"/>
    </reaction>
</comment>
<keyword evidence="2" id="KW-0479">Metal-binding</keyword>
<evidence type="ECO:0000313" key="3">
    <source>
        <dbReference type="EMBL" id="CBX28687.1"/>
    </source>
</evidence>
<keyword evidence="2" id="KW-0408">Iron</keyword>
<dbReference type="SUPFAM" id="SSF56420">
    <property type="entry name" value="Peptide deformylase"/>
    <property type="match status" value="1"/>
</dbReference>
<dbReference type="GO" id="GO:0006412">
    <property type="term" value="P:translation"/>
    <property type="evidence" value="ECO:0007669"/>
    <property type="project" value="UniProtKB-UniRule"/>
</dbReference>
<accession>E1YDP3</accession>
<dbReference type="Pfam" id="PF01327">
    <property type="entry name" value="Pep_deformylase"/>
    <property type="match status" value="1"/>
</dbReference>
<reference evidence="3" key="1">
    <citation type="journal article" date="2011" name="Environ. Microbiol.">
        <title>Genomic insights into the metabolic potential of the polycyclic aromatic hydrocarbon degrading sulfate-reducing Deltaproteobacterium N47.</title>
        <authorList>
            <person name="Bergmann F."/>
            <person name="Selesi D."/>
            <person name="Weinmaier T."/>
            <person name="Tischler P."/>
            <person name="Rattei T."/>
            <person name="Meckenstock R.U."/>
        </authorList>
    </citation>
    <scope>NUCLEOTIDE SEQUENCE</scope>
</reference>
<keyword evidence="2" id="KW-0648">Protein biosynthesis</keyword>
<dbReference type="HAMAP" id="MF_00163">
    <property type="entry name" value="Pep_deformylase"/>
    <property type="match status" value="1"/>
</dbReference>
<dbReference type="GO" id="GO:0046872">
    <property type="term" value="F:metal ion binding"/>
    <property type="evidence" value="ECO:0007669"/>
    <property type="project" value="UniProtKB-KW"/>
</dbReference>